<evidence type="ECO:0000256" key="3">
    <source>
        <dbReference type="ARBA" id="ARBA00022670"/>
    </source>
</evidence>
<evidence type="ECO:0000256" key="11">
    <source>
        <dbReference type="ARBA" id="ARBA00023180"/>
    </source>
</evidence>
<feature type="transmembrane region" description="Helical" evidence="15">
    <location>
        <begin position="1700"/>
        <end position="1718"/>
    </location>
</feature>
<evidence type="ECO:0000256" key="15">
    <source>
        <dbReference type="SAM" id="Phobius"/>
    </source>
</evidence>
<dbReference type="PRINTS" id="PR00723">
    <property type="entry name" value="SUBTILISIN"/>
</dbReference>
<dbReference type="Pfam" id="PF00082">
    <property type="entry name" value="Peptidase_S8"/>
    <property type="match status" value="1"/>
</dbReference>
<dbReference type="GO" id="GO:0008038">
    <property type="term" value="P:neuron recognition"/>
    <property type="evidence" value="ECO:0007669"/>
    <property type="project" value="UniProtKB-ARBA"/>
</dbReference>
<dbReference type="PROSITE" id="PS00138">
    <property type="entry name" value="SUBTILASE_SER"/>
    <property type="match status" value="1"/>
</dbReference>
<gene>
    <name evidence="18" type="ORF">BSL78_01671</name>
</gene>
<keyword evidence="5 16" id="KW-0732">Signal</keyword>
<evidence type="ECO:0000256" key="7">
    <source>
        <dbReference type="ARBA" id="ARBA00022825"/>
    </source>
</evidence>
<dbReference type="InterPro" id="IPR032815">
    <property type="entry name" value="S8_pro-domain"/>
</dbReference>
<accession>A0A2G8LMD4</accession>
<dbReference type="Gene3D" id="2.60.120.260">
    <property type="entry name" value="Galactose-binding domain-like"/>
    <property type="match status" value="1"/>
</dbReference>
<dbReference type="InterPro" id="IPR000742">
    <property type="entry name" value="EGF"/>
</dbReference>
<dbReference type="GO" id="GO:0004252">
    <property type="term" value="F:serine-type endopeptidase activity"/>
    <property type="evidence" value="ECO:0007669"/>
    <property type="project" value="UniProtKB-UniRule"/>
</dbReference>
<evidence type="ECO:0000256" key="1">
    <source>
        <dbReference type="ARBA" id="ARBA00001913"/>
    </source>
</evidence>
<evidence type="ECO:0000256" key="5">
    <source>
        <dbReference type="ARBA" id="ARBA00022729"/>
    </source>
</evidence>
<comment type="cofactor">
    <cofactor evidence="1">
        <name>Ca(2+)</name>
        <dbReference type="ChEBI" id="CHEBI:29108"/>
    </cofactor>
</comment>
<reference evidence="18 19" key="1">
    <citation type="journal article" date="2017" name="PLoS Biol.">
        <title>The sea cucumber genome provides insights into morphological evolution and visceral regeneration.</title>
        <authorList>
            <person name="Zhang X."/>
            <person name="Sun L."/>
            <person name="Yuan J."/>
            <person name="Sun Y."/>
            <person name="Gao Y."/>
            <person name="Zhang L."/>
            <person name="Li S."/>
            <person name="Dai H."/>
            <person name="Hamel J.F."/>
            <person name="Liu C."/>
            <person name="Yu Y."/>
            <person name="Liu S."/>
            <person name="Lin W."/>
            <person name="Guo K."/>
            <person name="Jin S."/>
            <person name="Xu P."/>
            <person name="Storey K.B."/>
            <person name="Huan P."/>
            <person name="Zhang T."/>
            <person name="Zhou Y."/>
            <person name="Zhang J."/>
            <person name="Lin C."/>
            <person name="Li X."/>
            <person name="Xing L."/>
            <person name="Huo D."/>
            <person name="Sun M."/>
            <person name="Wang L."/>
            <person name="Mercier A."/>
            <person name="Li F."/>
            <person name="Yang H."/>
            <person name="Xiang J."/>
        </authorList>
    </citation>
    <scope>NUCLEOTIDE SEQUENCE [LARGE SCALE GENOMIC DNA]</scope>
    <source>
        <strain evidence="18">Shaxun</strain>
        <tissue evidence="18">Muscle</tissue>
    </source>
</reference>
<evidence type="ECO:0000256" key="12">
    <source>
        <dbReference type="PIRSR" id="PIRSR615500-1"/>
    </source>
</evidence>
<evidence type="ECO:0000313" key="19">
    <source>
        <dbReference type="Proteomes" id="UP000230750"/>
    </source>
</evidence>
<evidence type="ECO:0000256" key="2">
    <source>
        <dbReference type="ARBA" id="ARBA00004370"/>
    </source>
</evidence>
<dbReference type="CDD" id="cd00064">
    <property type="entry name" value="FU"/>
    <property type="match status" value="13"/>
</dbReference>
<dbReference type="PROSITE" id="PS00137">
    <property type="entry name" value="SUBTILASE_HIS"/>
    <property type="match status" value="1"/>
</dbReference>
<dbReference type="Gene3D" id="3.30.70.850">
    <property type="entry name" value="Peptidase S8, pro-domain"/>
    <property type="match status" value="1"/>
</dbReference>
<comment type="caution">
    <text evidence="18">The sequence shown here is derived from an EMBL/GenBank/DDBJ whole genome shotgun (WGS) entry which is preliminary data.</text>
</comment>
<evidence type="ECO:0000256" key="4">
    <source>
        <dbReference type="ARBA" id="ARBA00022685"/>
    </source>
</evidence>
<dbReference type="GO" id="GO:0005802">
    <property type="term" value="C:trans-Golgi network"/>
    <property type="evidence" value="ECO:0007669"/>
    <property type="project" value="TreeGrafter"/>
</dbReference>
<dbReference type="EMBL" id="MRZV01000033">
    <property type="protein sequence ID" value="PIK61372.1"/>
    <property type="molecule type" value="Genomic_DNA"/>
</dbReference>
<keyword evidence="4" id="KW-0165">Cleavage on pair of basic residues</keyword>
<evidence type="ECO:0000256" key="6">
    <source>
        <dbReference type="ARBA" id="ARBA00022801"/>
    </source>
</evidence>
<dbReference type="InterPro" id="IPR034182">
    <property type="entry name" value="Kexin/furin"/>
</dbReference>
<comment type="similarity">
    <text evidence="13 14">Belongs to the peptidase S8 family.</text>
</comment>
<dbReference type="SMART" id="SM01411">
    <property type="entry name" value="Ephrin_rec_like"/>
    <property type="match status" value="6"/>
</dbReference>
<dbReference type="Gene3D" id="2.10.220.10">
    <property type="entry name" value="Hormone Receptor, Insulin-like Growth Factor Receptor 1, Chain A, domain 2"/>
    <property type="match status" value="14"/>
</dbReference>
<proteinExistence type="inferred from homology"/>
<feature type="active site" description="Charge relay system" evidence="12 13">
    <location>
        <position position="373"/>
    </location>
</feature>
<keyword evidence="6 13" id="KW-0378">Hydrolase</keyword>
<dbReference type="InterPro" id="IPR002884">
    <property type="entry name" value="P_dom"/>
</dbReference>
<dbReference type="Pfam" id="PF16470">
    <property type="entry name" value="S8_pro-domain"/>
    <property type="match status" value="1"/>
</dbReference>
<dbReference type="Proteomes" id="UP000230750">
    <property type="component" value="Unassembled WGS sequence"/>
</dbReference>
<dbReference type="InterPro" id="IPR022398">
    <property type="entry name" value="Peptidase_S8_His-AS"/>
</dbReference>
<dbReference type="Gene3D" id="3.40.50.200">
    <property type="entry name" value="Peptidase S8/S53 domain"/>
    <property type="match status" value="1"/>
</dbReference>
<comment type="subcellular location">
    <subcellularLocation>
        <location evidence="2">Membrane</location>
    </subcellularLocation>
</comment>
<keyword evidence="11" id="KW-0325">Glycoprotein</keyword>
<dbReference type="GO" id="GO:0008104">
    <property type="term" value="P:intracellular protein localization"/>
    <property type="evidence" value="ECO:0007669"/>
    <property type="project" value="UniProtKB-ARBA"/>
</dbReference>
<dbReference type="InterPro" id="IPR015500">
    <property type="entry name" value="Peptidase_S8_subtilisin-rel"/>
</dbReference>
<dbReference type="OrthoDB" id="300641at2759"/>
<dbReference type="SUPFAM" id="SSF52743">
    <property type="entry name" value="Subtilisin-like"/>
    <property type="match status" value="1"/>
</dbReference>
<dbReference type="SMART" id="SM00181">
    <property type="entry name" value="EGF"/>
    <property type="match status" value="12"/>
</dbReference>
<dbReference type="PANTHER" id="PTHR42884">
    <property type="entry name" value="PROPROTEIN CONVERTASE SUBTILISIN/KEXIN-RELATED"/>
    <property type="match status" value="1"/>
</dbReference>
<keyword evidence="3 13" id="KW-0645">Protease</keyword>
<dbReference type="FunFam" id="3.30.70.850:FF:000001">
    <property type="entry name" value="Proprotein convertase subtilisin/kexin type 5"/>
    <property type="match status" value="1"/>
</dbReference>
<dbReference type="Pfam" id="PF01483">
    <property type="entry name" value="P_proprotein"/>
    <property type="match status" value="1"/>
</dbReference>
<keyword evidence="19" id="KW-1185">Reference proteome</keyword>
<feature type="domain" description="P/Homo B" evidence="17">
    <location>
        <begin position="447"/>
        <end position="578"/>
    </location>
</feature>
<dbReference type="STRING" id="307972.A0A2G8LMD4"/>
<dbReference type="GO" id="GO:0000139">
    <property type="term" value="C:Golgi membrane"/>
    <property type="evidence" value="ECO:0007669"/>
    <property type="project" value="TreeGrafter"/>
</dbReference>
<dbReference type="PANTHER" id="PTHR42884:SF3">
    <property type="entry name" value="FURIN-LIKE PROTEASE 1, ISOFORMS 1_1-X_2"/>
    <property type="match status" value="1"/>
</dbReference>
<keyword evidence="15" id="KW-1133">Transmembrane helix</keyword>
<dbReference type="InterPro" id="IPR006212">
    <property type="entry name" value="Furin_repeat"/>
</dbReference>
<dbReference type="FunFam" id="2.60.120.260:FF:000006">
    <property type="entry name" value="Proprotein convertase subtilisin/kexin type 5"/>
    <property type="match status" value="1"/>
</dbReference>
<dbReference type="InterPro" id="IPR009030">
    <property type="entry name" value="Growth_fac_rcpt_cys_sf"/>
</dbReference>
<sequence length="1757" mass="192788">MDIAQNKMALLLLPLFSLLLAKSLALGGDKIFTNEYAVYIPNGKETADKLAKSHGFSNEGQIADLENYFLFTHNGISKRSTSSADVHARLLKENEVEWIEQQHVKTRVKRDVNDTWSFNDPLWASQWYLNSYGDATMNVQRAWELGYTGKGVVVSILDDGIEKDHPDLRLNYNPDASYDVNDRDHDPTPRYDFYNTNEHGTRCAGEVAMEAGNGVCGVGIAYNASIGGIRMLDGDVTDAVEGLSLSIRRNFVDIYSASWGPEDNGATVDGPGRIAMAAFRAGIKRGRNGLGSIFVWASGNGGGMEDSCSCDGYANSIYTISVSSANELGKMPWYLEECSSTLATTYSSGGRRKRKVTTADLRGGCSSQFTGTSASAPMAAGICALALEANPDLTWRDLQYIIAETAKHEHLDGQWVTNGAGYKVSHRYGFGLMDAEAMVLLARDWINLPQQKVCTIDGTPGIKLTQSRVSLPLESDGCEFGHVGYLEHVQLNVTLSARYRGDISLTLISPAGTRSTLLPFRIRDRRRGSFDEWTFMSTHFWGETSEGTWILEIQKGSPLSSKGTLKGWQLILRGTSSPPHPHAISQSYSGVDEQIVKRDLMDSDSYDSEYWGSVSDFDDALQCHPECVDGCYGTAANACFRCKNFVDRDTLDCVAKCGDGFYEPFQTNRRCRRCDASCKTCIGHQPDECTSCSGNKALNPDGTCGTDCGEYHYKDGNECKKCPPSCMRCTGTTCDRCGEGMFLKEGSCVEKCEGKVYIDGRTRSCEKCDDSCQTCFGPESSDCMTCPSTGFFKNGKCVPNDSDAECGGSFYLDESDGYGICLPCHASCRTCKGGGPGNCTECEDYYLSYKGFCLIFCDDGTYDYGNNTCVECPPNCALCLKFDGKEVICIECEGSAYLDGDMCVEDCVNGSFNGPNGCVECHSNCVSCWGPGVSECRECSANFYRMEQTCVPFCPSKGYYPNRETNTCDDCHSSCKECDGSSRMNCTNCLNDVPPEEGQCEVVDCDDQCRECYGAPNICTACENDRFLKFASCVEADGQCVTDCGPGFTAVNSNCWSCHPSCGTCSGPDEDECLTCLDASLSPLKGQCHGQCGLGQYQDTTTGSCKSCNSRCLTCNGPGSSECLSCDYYYFRSNDGQCVISCPEEYFEDFEHNICKSCHSSCRTCIGASENDCIDCATDFYLLLSTEQTCVQHCPEGYYESEDEGYKDCRTCSYNCLDCANSYLQCTSCEQDMFLYQDRCQNDCPSGFTNDGNRCVPGNCPDHCTKCNEWGDCEENGCEDNYVEFFGECVQFELECDSGYRRYNPTTDDLECAECDDACEDCVGPGDHDCLKCTEGTHHLTADGRCIECGEGYFVMVETSMCLSCHPSCLTCDGLSPHDCLTCEERLEKGGNGDSASGTCVTGCPPGQYLSDTDGCNPCDENCSRCRGPRSSDCDGCGDGKYLSENECVAICPNGTYHFHPKGSRDGFECKPCHPNCETCFEQDNESCSTCKADLYRQNHTCVHHCDDGYYPAEKNICQSCKPDCRTCTVGNTCTSCVDETQVLYLNECKTKCPDHYYKDQMVCEPCHQQCSSCDGSTLFECTECFPGYVLDDGICFSQCAVGYYFNASSTDDPCLECDSKCEECFGGESDKCISCPVSKVLQRIDVNHANCTKCCEDNEKPSPGDCCTCNEAKSSCLGFLVPQHRRDLLFDPPFHPGPLVFACMMVVVCFLVIFGLLQARSNRQLCWRDSYSRLPTTYDTGSVCEADHDRGRGGSR</sequence>
<organism evidence="18 19">
    <name type="scientific">Stichopus japonicus</name>
    <name type="common">Sea cucumber</name>
    <dbReference type="NCBI Taxonomy" id="307972"/>
    <lineage>
        <taxon>Eukaryota</taxon>
        <taxon>Metazoa</taxon>
        <taxon>Echinodermata</taxon>
        <taxon>Eleutherozoa</taxon>
        <taxon>Echinozoa</taxon>
        <taxon>Holothuroidea</taxon>
        <taxon>Aspidochirotacea</taxon>
        <taxon>Aspidochirotida</taxon>
        <taxon>Stichopodidae</taxon>
        <taxon>Apostichopus</taxon>
    </lineage>
</organism>
<evidence type="ECO:0000256" key="8">
    <source>
        <dbReference type="ARBA" id="ARBA00023136"/>
    </source>
</evidence>
<dbReference type="SUPFAM" id="SSF57184">
    <property type="entry name" value="Growth factor receptor domain"/>
    <property type="match status" value="7"/>
</dbReference>
<dbReference type="PROSITE" id="PS51829">
    <property type="entry name" value="P_HOMO_B"/>
    <property type="match status" value="1"/>
</dbReference>
<dbReference type="SUPFAM" id="SSF49785">
    <property type="entry name" value="Galactose-binding domain-like"/>
    <property type="match status" value="1"/>
</dbReference>
<protein>
    <submittedName>
        <fullName evidence="18">Putative proprotein convertase subtilisin/kexin type 5 isoform X1</fullName>
    </submittedName>
</protein>
<dbReference type="InterPro" id="IPR036852">
    <property type="entry name" value="Peptidase_S8/S53_dom_sf"/>
</dbReference>
<dbReference type="CDD" id="cd04059">
    <property type="entry name" value="Peptidases_S8_Protein_convertases_Kexins_Furin-like"/>
    <property type="match status" value="1"/>
</dbReference>
<feature type="chain" id="PRO_5013641123" evidence="16">
    <location>
        <begin position="26"/>
        <end position="1757"/>
    </location>
</feature>
<feature type="signal peptide" evidence="16">
    <location>
        <begin position="1"/>
        <end position="25"/>
    </location>
</feature>
<feature type="active site" description="Charge relay system" evidence="12 13">
    <location>
        <position position="158"/>
    </location>
</feature>
<name>A0A2G8LMD4_STIJA</name>
<evidence type="ECO:0000256" key="16">
    <source>
        <dbReference type="SAM" id="SignalP"/>
    </source>
</evidence>
<evidence type="ECO:0000259" key="17">
    <source>
        <dbReference type="PROSITE" id="PS51829"/>
    </source>
</evidence>
<dbReference type="PROSITE" id="PS51892">
    <property type="entry name" value="SUBTILASE"/>
    <property type="match status" value="1"/>
</dbReference>
<dbReference type="SUPFAM" id="SSF54897">
    <property type="entry name" value="Protease propeptides/inhibitors"/>
    <property type="match status" value="1"/>
</dbReference>
<dbReference type="GO" id="GO:0016486">
    <property type="term" value="P:peptide hormone processing"/>
    <property type="evidence" value="ECO:0007669"/>
    <property type="project" value="TreeGrafter"/>
</dbReference>
<keyword evidence="8 15" id="KW-0472">Membrane</keyword>
<evidence type="ECO:0000256" key="13">
    <source>
        <dbReference type="PROSITE-ProRule" id="PRU01240"/>
    </source>
</evidence>
<evidence type="ECO:0000256" key="10">
    <source>
        <dbReference type="ARBA" id="ARBA00023157"/>
    </source>
</evidence>
<evidence type="ECO:0000256" key="14">
    <source>
        <dbReference type="RuleBase" id="RU003355"/>
    </source>
</evidence>
<evidence type="ECO:0000313" key="18">
    <source>
        <dbReference type="EMBL" id="PIK61372.1"/>
    </source>
</evidence>
<dbReference type="InterPro" id="IPR000209">
    <property type="entry name" value="Peptidase_S8/S53_dom"/>
</dbReference>
<dbReference type="FunFam" id="3.40.50.200:FF:000001">
    <property type="entry name" value="Furin 2, isoform B"/>
    <property type="match status" value="1"/>
</dbReference>
<keyword evidence="7 13" id="KW-0720">Serine protease</keyword>
<dbReference type="PROSITE" id="PS00136">
    <property type="entry name" value="SUBTILASE_ASP"/>
    <property type="match status" value="1"/>
</dbReference>
<dbReference type="InterPro" id="IPR008979">
    <property type="entry name" value="Galactose-bd-like_sf"/>
</dbReference>
<evidence type="ECO:0000256" key="9">
    <source>
        <dbReference type="ARBA" id="ARBA00023145"/>
    </source>
</evidence>
<dbReference type="SMART" id="SM00261">
    <property type="entry name" value="FU"/>
    <property type="match status" value="20"/>
</dbReference>
<dbReference type="InterPro" id="IPR023828">
    <property type="entry name" value="Peptidase_S8_Ser-AS"/>
</dbReference>
<keyword evidence="9" id="KW-0865">Zymogen</keyword>
<dbReference type="InterPro" id="IPR038466">
    <property type="entry name" value="S8_pro-domain_sf"/>
</dbReference>
<keyword evidence="15" id="KW-0812">Transmembrane</keyword>
<keyword evidence="10" id="KW-1015">Disulfide bond</keyword>
<dbReference type="InterPro" id="IPR023827">
    <property type="entry name" value="Peptidase_S8_Asp-AS"/>
</dbReference>
<feature type="active site" description="Charge relay system" evidence="12 13">
    <location>
        <position position="199"/>
    </location>
</feature>